<organism evidence="3 4">
    <name type="scientific">Actinoplanes utahensis</name>
    <dbReference type="NCBI Taxonomy" id="1869"/>
    <lineage>
        <taxon>Bacteria</taxon>
        <taxon>Bacillati</taxon>
        <taxon>Actinomycetota</taxon>
        <taxon>Actinomycetes</taxon>
        <taxon>Micromonosporales</taxon>
        <taxon>Micromonosporaceae</taxon>
        <taxon>Actinoplanes</taxon>
    </lineage>
</organism>
<dbReference type="Gene3D" id="2.60.120.10">
    <property type="entry name" value="Jelly Rolls"/>
    <property type="match status" value="1"/>
</dbReference>
<comment type="caution">
    <text evidence="3">The sequence shown here is derived from an EMBL/GenBank/DDBJ whole genome shotgun (WGS) entry which is preliminary data.</text>
</comment>
<dbReference type="RefSeq" id="WP_043521694.1">
    <property type="nucleotide sequence ID" value="NZ_BAABKU010000007.1"/>
</dbReference>
<dbReference type="SUPFAM" id="SSF51182">
    <property type="entry name" value="RmlC-like cupins"/>
    <property type="match status" value="1"/>
</dbReference>
<dbReference type="Pfam" id="PF07883">
    <property type="entry name" value="Cupin_2"/>
    <property type="match status" value="1"/>
</dbReference>
<dbReference type="Proteomes" id="UP000054537">
    <property type="component" value="Unassembled WGS sequence"/>
</dbReference>
<feature type="domain" description="Cupin type-2" evidence="2">
    <location>
        <begin position="52"/>
        <end position="119"/>
    </location>
</feature>
<protein>
    <recommendedName>
        <fullName evidence="2">Cupin type-2 domain-containing protein</fullName>
    </recommendedName>
</protein>
<dbReference type="InterPro" id="IPR011051">
    <property type="entry name" value="RmlC_Cupin_sf"/>
</dbReference>
<proteinExistence type="predicted"/>
<evidence type="ECO:0000313" key="4">
    <source>
        <dbReference type="Proteomes" id="UP000054537"/>
    </source>
</evidence>
<dbReference type="AlphaFoldDB" id="A0A0A6UWF6"/>
<keyword evidence="1" id="KW-0732">Signal</keyword>
<dbReference type="EMBL" id="JRTT01000001">
    <property type="protein sequence ID" value="KHD79233.1"/>
    <property type="molecule type" value="Genomic_DNA"/>
</dbReference>
<dbReference type="OrthoDB" id="129561at2"/>
<gene>
    <name evidence="3" type="ORF">MB27_01060</name>
</gene>
<dbReference type="InterPro" id="IPR013096">
    <property type="entry name" value="Cupin_2"/>
</dbReference>
<sequence>MRGLIRVGLAGTVVFGAVMTASPAHATPGHGVTTRVVWQWTVEDTGYVMREITIAPGGDTGWHRHPGLVFANVRQGTLTHRMADCVTVRRYAAGESLMEQPEEPHAHRGENRSRTPLILDVVYATPKGLPLSTDTPDPGCA</sequence>
<evidence type="ECO:0000256" key="1">
    <source>
        <dbReference type="SAM" id="SignalP"/>
    </source>
</evidence>
<dbReference type="InterPro" id="IPR014710">
    <property type="entry name" value="RmlC-like_jellyroll"/>
</dbReference>
<reference evidence="3 4" key="1">
    <citation type="submission" date="2014-10" db="EMBL/GenBank/DDBJ databases">
        <title>Draft genome sequence of Actinoplanes utahensis NRRL 12052.</title>
        <authorList>
            <person name="Velasco-Bucheli B."/>
            <person name="del Cerro C."/>
            <person name="Hormigo D."/>
            <person name="Garcia J.L."/>
            <person name="Acebal C."/>
            <person name="Arroyo M."/>
            <person name="de la Mata I."/>
        </authorList>
    </citation>
    <scope>NUCLEOTIDE SEQUENCE [LARGE SCALE GENOMIC DNA]</scope>
    <source>
        <strain evidence="3 4">NRRL 12052</strain>
    </source>
</reference>
<name>A0A0A6UWF6_ACTUT</name>
<keyword evidence="4" id="KW-1185">Reference proteome</keyword>
<accession>A0A0A6UWF6</accession>
<dbReference type="eggNOG" id="COG1917">
    <property type="taxonomic scope" value="Bacteria"/>
</dbReference>
<dbReference type="STRING" id="1869.MB27_01060"/>
<evidence type="ECO:0000259" key="2">
    <source>
        <dbReference type="Pfam" id="PF07883"/>
    </source>
</evidence>
<feature type="signal peptide" evidence="1">
    <location>
        <begin position="1"/>
        <end position="26"/>
    </location>
</feature>
<evidence type="ECO:0000313" key="3">
    <source>
        <dbReference type="EMBL" id="KHD79233.1"/>
    </source>
</evidence>
<feature type="chain" id="PRO_5002033048" description="Cupin type-2 domain-containing protein" evidence="1">
    <location>
        <begin position="27"/>
        <end position="141"/>
    </location>
</feature>